<comment type="caution">
    <text evidence="1">The sequence shown here is derived from an EMBL/GenBank/DDBJ whole genome shotgun (WGS) entry which is preliminary data.</text>
</comment>
<dbReference type="AlphaFoldDB" id="A0A1J5NWE7"/>
<reference evidence="1" key="1">
    <citation type="submission" date="2016-10" db="EMBL/GenBank/DDBJ databases">
        <title>Sequence of Gallionella enrichment culture.</title>
        <authorList>
            <person name="Poehlein A."/>
            <person name="Muehling M."/>
            <person name="Daniel R."/>
        </authorList>
    </citation>
    <scope>NUCLEOTIDE SEQUENCE</scope>
</reference>
<proteinExistence type="predicted"/>
<dbReference type="EMBL" id="MLJW01009337">
    <property type="protein sequence ID" value="OIQ63066.1"/>
    <property type="molecule type" value="Genomic_DNA"/>
</dbReference>
<evidence type="ECO:0000313" key="1">
    <source>
        <dbReference type="EMBL" id="OIQ63066.1"/>
    </source>
</evidence>
<gene>
    <name evidence="1" type="ORF">GALL_553980</name>
</gene>
<protein>
    <submittedName>
        <fullName evidence="1">Uncharacterized protein</fullName>
    </submittedName>
</protein>
<accession>A0A1J5NWE7</accession>
<organism evidence="1">
    <name type="scientific">mine drainage metagenome</name>
    <dbReference type="NCBI Taxonomy" id="410659"/>
    <lineage>
        <taxon>unclassified sequences</taxon>
        <taxon>metagenomes</taxon>
        <taxon>ecological metagenomes</taxon>
    </lineage>
</organism>
<name>A0A1J5NWE7_9ZZZZ</name>
<sequence length="83" mass="9016">MSYKGDTLLVRIFNAEGDALPRKIIFSGKIKKMQMVELNGAIKGDVRMQAAGGESTVVSLAMPRFGIRTLKLTGLQMPGYAAR</sequence>